<dbReference type="GO" id="GO:0003677">
    <property type="term" value="F:DNA binding"/>
    <property type="evidence" value="ECO:0007669"/>
    <property type="project" value="UniProtKB-KW"/>
</dbReference>
<name>A0A919N0L5_9ACTN</name>
<evidence type="ECO:0000313" key="7">
    <source>
        <dbReference type="Proteomes" id="UP000629619"/>
    </source>
</evidence>
<protein>
    <submittedName>
        <fullName evidence="6">LuxR family transcriptional regulator</fullName>
    </submittedName>
</protein>
<dbReference type="Gene3D" id="1.25.40.10">
    <property type="entry name" value="Tetratricopeptide repeat domain"/>
    <property type="match status" value="1"/>
</dbReference>
<proteinExistence type="predicted"/>
<comment type="caution">
    <text evidence="6">The sequence shown here is derived from an EMBL/GenBank/DDBJ whole genome shotgun (WGS) entry which is preliminary data.</text>
</comment>
<gene>
    <name evidence="6" type="primary">malT</name>
    <name evidence="6" type="ORF">Asi03nite_02680</name>
</gene>
<evidence type="ECO:0000256" key="1">
    <source>
        <dbReference type="ARBA" id="ARBA00023015"/>
    </source>
</evidence>
<dbReference type="PANTHER" id="PTHR44688:SF16">
    <property type="entry name" value="DNA-BINDING TRANSCRIPTIONAL ACTIVATOR DEVR_DOSR"/>
    <property type="match status" value="1"/>
</dbReference>
<evidence type="ECO:0000256" key="2">
    <source>
        <dbReference type="ARBA" id="ARBA00023125"/>
    </source>
</evidence>
<dbReference type="InterPro" id="IPR041617">
    <property type="entry name" value="TPR_MalT"/>
</dbReference>
<dbReference type="InterPro" id="IPR059106">
    <property type="entry name" value="WHD_MalT"/>
</dbReference>
<dbReference type="InterPro" id="IPR011990">
    <property type="entry name" value="TPR-like_helical_dom_sf"/>
</dbReference>
<dbReference type="InterPro" id="IPR000792">
    <property type="entry name" value="Tscrpt_reg_LuxR_C"/>
</dbReference>
<keyword evidence="3" id="KW-0804">Transcription</keyword>
<keyword evidence="7" id="KW-1185">Reference proteome</keyword>
<dbReference type="InterPro" id="IPR016032">
    <property type="entry name" value="Sig_transdc_resp-reg_C-effctor"/>
</dbReference>
<dbReference type="SMART" id="SM00421">
    <property type="entry name" value="HTH_LUXR"/>
    <property type="match status" value="1"/>
</dbReference>
<dbReference type="Proteomes" id="UP000629619">
    <property type="component" value="Unassembled WGS sequence"/>
</dbReference>
<feature type="domain" description="HTH luxR-type" evidence="5">
    <location>
        <begin position="825"/>
        <end position="890"/>
    </location>
</feature>
<evidence type="ECO:0000259" key="5">
    <source>
        <dbReference type="PROSITE" id="PS50043"/>
    </source>
</evidence>
<evidence type="ECO:0000256" key="3">
    <source>
        <dbReference type="ARBA" id="ARBA00023163"/>
    </source>
</evidence>
<dbReference type="Pfam" id="PF00196">
    <property type="entry name" value="GerE"/>
    <property type="match status" value="1"/>
</dbReference>
<dbReference type="PRINTS" id="PR00038">
    <property type="entry name" value="HTHLUXR"/>
</dbReference>
<dbReference type="Pfam" id="PF17874">
    <property type="entry name" value="TPR_MalT"/>
    <property type="match status" value="1"/>
</dbReference>
<feature type="region of interest" description="Disordered" evidence="4">
    <location>
        <begin position="1"/>
        <end position="33"/>
    </location>
</feature>
<dbReference type="SUPFAM" id="SSF46894">
    <property type="entry name" value="C-terminal effector domain of the bipartite response regulators"/>
    <property type="match status" value="1"/>
</dbReference>
<dbReference type="GO" id="GO:0006355">
    <property type="term" value="P:regulation of DNA-templated transcription"/>
    <property type="evidence" value="ECO:0007669"/>
    <property type="project" value="InterPro"/>
</dbReference>
<dbReference type="Pfam" id="PF25873">
    <property type="entry name" value="WHD_MalT"/>
    <property type="match status" value="1"/>
</dbReference>
<accession>A0A919N0L5</accession>
<sequence>MTIIEEVPTDEWRSSPLPNSPAPDPGPVGVPALGRQLSHVARPHLLSRLDAWHARLTVVSAPAGWGKTTLLASWTHHQRGRAVWVAGGSRAGFWHRLTTAVATSTPIASEAAATADPADGPARLAGMLGYMSSPLAIVVDDCNDVANPDALADLAQVVRTSDGPVRLVLACRGTPALPLHRWRTDRQLVMLGEDELALSVDEAADLFAGQQVALPRLAIADLRAQMEGWVTGLRLAATALAHQAEPVQAPLDAGVIDLVADYLGAEVLARLDPQVRRMLVEASVAERLTADLLNTLTGRVDGAAVLADLQRQGVFIRRCPAPGDWYRLHPMLSRVLYREFTRHDRDRVGRAHRRVADWHRVQGPPVEALRHLLAAREWERAADVLHRHWPDITIGSRRLDVAPIVTSMPGPDPPAHVVLAMAAERLDAGDTASARHLLHLAEAAPDEGEPAASIMTAFRLATARLDGHLHRVCSTAAEILAEPAPESSAAGMLRPLALLSLGVAKLHLGQSTEAGWYLGEAQTLARQRDLDHVEISATSHLAARYAALGHLHDAVRTAGEALELGSRRGLGQLTDLSWSRLALAEAYFQWDRLDDAWCCADAALDSSCGHRLIQLTATILQTRIRVATGRLTEAHDALRAAHHESGTADLPAPAQRALALAEAELRLACGDPAAAHERLASWPDDAEPLPAQAAVVEGGVLLAEGRPAAASTVVAPYLTRAEAGTSLTCRACAGLVTALAGEAAGHRDQVMHGLGVALKVADEEGHRRCFAAGGHVVRALIESVAPTMSAYPPVIAALTATVDPLVAEAAGPHLPSHQGAGSSVTGTLVEPLTSRERTVLRYLQGTLSHVEIAAVLYISVNTVKTHVKNIYRKLGAGRRKEAVRLARELRLL</sequence>
<organism evidence="6 7">
    <name type="scientific">Actinoplanes siamensis</name>
    <dbReference type="NCBI Taxonomy" id="1223317"/>
    <lineage>
        <taxon>Bacteria</taxon>
        <taxon>Bacillati</taxon>
        <taxon>Actinomycetota</taxon>
        <taxon>Actinomycetes</taxon>
        <taxon>Micromonosporales</taxon>
        <taxon>Micromonosporaceae</taxon>
        <taxon>Actinoplanes</taxon>
    </lineage>
</organism>
<dbReference type="CDD" id="cd06170">
    <property type="entry name" value="LuxR_C_like"/>
    <property type="match status" value="1"/>
</dbReference>
<dbReference type="PROSITE" id="PS50043">
    <property type="entry name" value="HTH_LUXR_2"/>
    <property type="match status" value="1"/>
</dbReference>
<dbReference type="Gene3D" id="1.10.10.10">
    <property type="entry name" value="Winged helix-like DNA-binding domain superfamily/Winged helix DNA-binding domain"/>
    <property type="match status" value="1"/>
</dbReference>
<dbReference type="PANTHER" id="PTHR44688">
    <property type="entry name" value="DNA-BINDING TRANSCRIPTIONAL ACTIVATOR DEVR_DOSR"/>
    <property type="match status" value="1"/>
</dbReference>
<evidence type="ECO:0000313" key="6">
    <source>
        <dbReference type="EMBL" id="GIF02730.1"/>
    </source>
</evidence>
<keyword evidence="1" id="KW-0805">Transcription regulation</keyword>
<dbReference type="AlphaFoldDB" id="A0A919N0L5"/>
<feature type="compositionally biased region" description="Pro residues" evidence="4">
    <location>
        <begin position="18"/>
        <end position="28"/>
    </location>
</feature>
<reference evidence="6" key="1">
    <citation type="submission" date="2021-01" db="EMBL/GenBank/DDBJ databases">
        <title>Whole genome shotgun sequence of Actinoplanes siamensis NBRC 109076.</title>
        <authorList>
            <person name="Komaki H."/>
            <person name="Tamura T."/>
        </authorList>
    </citation>
    <scope>NUCLEOTIDE SEQUENCE</scope>
    <source>
        <strain evidence="6">NBRC 109076</strain>
    </source>
</reference>
<evidence type="ECO:0000256" key="4">
    <source>
        <dbReference type="SAM" id="MobiDB-lite"/>
    </source>
</evidence>
<dbReference type="RefSeq" id="WP_203676385.1">
    <property type="nucleotide sequence ID" value="NZ_BOMW01000004.1"/>
</dbReference>
<keyword evidence="2" id="KW-0238">DNA-binding</keyword>
<dbReference type="InterPro" id="IPR036388">
    <property type="entry name" value="WH-like_DNA-bd_sf"/>
</dbReference>
<dbReference type="EMBL" id="BOMW01000004">
    <property type="protein sequence ID" value="GIF02730.1"/>
    <property type="molecule type" value="Genomic_DNA"/>
</dbReference>
<dbReference type="SUPFAM" id="SSF48452">
    <property type="entry name" value="TPR-like"/>
    <property type="match status" value="1"/>
</dbReference>